<evidence type="ECO:0000256" key="1">
    <source>
        <dbReference type="SAM" id="MobiDB-lite"/>
    </source>
</evidence>
<gene>
    <name evidence="3" type="ORF">HPB51_005498</name>
</gene>
<comment type="caution">
    <text evidence="3">The sequence shown here is derived from an EMBL/GenBank/DDBJ whole genome shotgun (WGS) entry which is preliminary data.</text>
</comment>
<protein>
    <submittedName>
        <fullName evidence="3">Uncharacterized protein</fullName>
    </submittedName>
</protein>
<evidence type="ECO:0000313" key="3">
    <source>
        <dbReference type="EMBL" id="KAH8039252.1"/>
    </source>
</evidence>
<organism evidence="3 4">
    <name type="scientific">Rhipicephalus microplus</name>
    <name type="common">Cattle tick</name>
    <name type="synonym">Boophilus microplus</name>
    <dbReference type="NCBI Taxonomy" id="6941"/>
    <lineage>
        <taxon>Eukaryota</taxon>
        <taxon>Metazoa</taxon>
        <taxon>Ecdysozoa</taxon>
        <taxon>Arthropoda</taxon>
        <taxon>Chelicerata</taxon>
        <taxon>Arachnida</taxon>
        <taxon>Acari</taxon>
        <taxon>Parasitiformes</taxon>
        <taxon>Ixodida</taxon>
        <taxon>Ixodoidea</taxon>
        <taxon>Ixodidae</taxon>
        <taxon>Rhipicephalinae</taxon>
        <taxon>Rhipicephalus</taxon>
        <taxon>Boophilus</taxon>
    </lineage>
</organism>
<dbReference type="VEuPathDB" id="VectorBase:LOC119162972"/>
<feature type="transmembrane region" description="Helical" evidence="2">
    <location>
        <begin position="185"/>
        <end position="206"/>
    </location>
</feature>
<keyword evidence="2" id="KW-0472">Membrane</keyword>
<evidence type="ECO:0000256" key="2">
    <source>
        <dbReference type="SAM" id="Phobius"/>
    </source>
</evidence>
<keyword evidence="2" id="KW-1133">Transmembrane helix</keyword>
<sequence length="261" mass="28230">MTVYCTGVPRQRDPPIFRGNDEQDVEDWLVEYEIVNASNKWNACDQLTNVRFYLADVASLWFKNHEGEITNCAAPRSKSRPHAPPVYVQTSWSNLSQSLVNPCSISGGNPLVLSELYKNTQDRSSFGGSSAMPTLDSIELEPRGNGGGDSSVAGNGAQRPATVDESPPAVHGSSTSRDAPRDLCVASGVLYALVVTVVLTAVLVLWKFASRQWLDGRIVLIVLTLSFIAIASAFGAVFYWLYSRRPADAAESDGSSKGLVT</sequence>
<reference evidence="3" key="2">
    <citation type="submission" date="2021-09" db="EMBL/GenBank/DDBJ databases">
        <authorList>
            <person name="Jia N."/>
            <person name="Wang J."/>
            <person name="Shi W."/>
            <person name="Du L."/>
            <person name="Sun Y."/>
            <person name="Zhan W."/>
            <person name="Jiang J."/>
            <person name="Wang Q."/>
            <person name="Zhang B."/>
            <person name="Ji P."/>
            <person name="Sakyi L.B."/>
            <person name="Cui X."/>
            <person name="Yuan T."/>
            <person name="Jiang B."/>
            <person name="Yang W."/>
            <person name="Lam T.T.-Y."/>
            <person name="Chang Q."/>
            <person name="Ding S."/>
            <person name="Wang X."/>
            <person name="Zhu J."/>
            <person name="Ruan X."/>
            <person name="Zhao L."/>
            <person name="Wei J."/>
            <person name="Que T."/>
            <person name="Du C."/>
            <person name="Cheng J."/>
            <person name="Dai P."/>
            <person name="Han X."/>
            <person name="Huang E."/>
            <person name="Gao Y."/>
            <person name="Liu J."/>
            <person name="Shao H."/>
            <person name="Ye R."/>
            <person name="Li L."/>
            <person name="Wei W."/>
            <person name="Wang X."/>
            <person name="Wang C."/>
            <person name="Huo Q."/>
            <person name="Li W."/>
            <person name="Guo W."/>
            <person name="Chen H."/>
            <person name="Chen S."/>
            <person name="Zhou L."/>
            <person name="Zhou L."/>
            <person name="Ni X."/>
            <person name="Tian J."/>
            <person name="Zhou Y."/>
            <person name="Sheng Y."/>
            <person name="Liu T."/>
            <person name="Pan Y."/>
            <person name="Xia L."/>
            <person name="Li J."/>
            <person name="Zhao F."/>
            <person name="Cao W."/>
        </authorList>
    </citation>
    <scope>NUCLEOTIDE SEQUENCE</scope>
    <source>
        <strain evidence="3">Rmic-2018</strain>
        <tissue evidence="3">Larvae</tissue>
    </source>
</reference>
<dbReference type="EMBL" id="JABSTU010000001">
    <property type="protein sequence ID" value="KAH8039252.1"/>
    <property type="molecule type" value="Genomic_DNA"/>
</dbReference>
<accession>A0A9J6EYQ3</accession>
<proteinExistence type="predicted"/>
<feature type="transmembrane region" description="Helical" evidence="2">
    <location>
        <begin position="218"/>
        <end position="242"/>
    </location>
</feature>
<dbReference type="Proteomes" id="UP000821866">
    <property type="component" value="Chromosome 1"/>
</dbReference>
<evidence type="ECO:0000313" key="4">
    <source>
        <dbReference type="Proteomes" id="UP000821866"/>
    </source>
</evidence>
<dbReference type="AlphaFoldDB" id="A0A9J6EYQ3"/>
<reference evidence="3" key="1">
    <citation type="journal article" date="2020" name="Cell">
        <title>Large-Scale Comparative Analyses of Tick Genomes Elucidate Their Genetic Diversity and Vector Capacities.</title>
        <authorList>
            <consortium name="Tick Genome and Microbiome Consortium (TIGMIC)"/>
            <person name="Jia N."/>
            <person name="Wang J."/>
            <person name="Shi W."/>
            <person name="Du L."/>
            <person name="Sun Y."/>
            <person name="Zhan W."/>
            <person name="Jiang J.F."/>
            <person name="Wang Q."/>
            <person name="Zhang B."/>
            <person name="Ji P."/>
            <person name="Bell-Sakyi L."/>
            <person name="Cui X.M."/>
            <person name="Yuan T.T."/>
            <person name="Jiang B.G."/>
            <person name="Yang W.F."/>
            <person name="Lam T.T."/>
            <person name="Chang Q.C."/>
            <person name="Ding S.J."/>
            <person name="Wang X.J."/>
            <person name="Zhu J.G."/>
            <person name="Ruan X.D."/>
            <person name="Zhao L."/>
            <person name="Wei J.T."/>
            <person name="Ye R.Z."/>
            <person name="Que T.C."/>
            <person name="Du C.H."/>
            <person name="Zhou Y.H."/>
            <person name="Cheng J.X."/>
            <person name="Dai P.F."/>
            <person name="Guo W.B."/>
            <person name="Han X.H."/>
            <person name="Huang E.J."/>
            <person name="Li L.F."/>
            <person name="Wei W."/>
            <person name="Gao Y.C."/>
            <person name="Liu J.Z."/>
            <person name="Shao H.Z."/>
            <person name="Wang X."/>
            <person name="Wang C.C."/>
            <person name="Yang T.C."/>
            <person name="Huo Q.B."/>
            <person name="Li W."/>
            <person name="Chen H.Y."/>
            <person name="Chen S.E."/>
            <person name="Zhou L.G."/>
            <person name="Ni X.B."/>
            <person name="Tian J.H."/>
            <person name="Sheng Y."/>
            <person name="Liu T."/>
            <person name="Pan Y.S."/>
            <person name="Xia L.Y."/>
            <person name="Li J."/>
            <person name="Zhao F."/>
            <person name="Cao W.C."/>
        </authorList>
    </citation>
    <scope>NUCLEOTIDE SEQUENCE</scope>
    <source>
        <strain evidence="3">Rmic-2018</strain>
    </source>
</reference>
<name>A0A9J6EYQ3_RHIMP</name>
<feature type="region of interest" description="Disordered" evidence="1">
    <location>
        <begin position="124"/>
        <end position="178"/>
    </location>
</feature>
<keyword evidence="4" id="KW-1185">Reference proteome</keyword>
<keyword evidence="2" id="KW-0812">Transmembrane</keyword>